<dbReference type="EMBL" id="BQKI01000072">
    <property type="protein sequence ID" value="GJN16306.1"/>
    <property type="molecule type" value="Genomic_DNA"/>
</dbReference>
<gene>
    <name evidence="2" type="primary">gb03280</name>
    <name evidence="1" type="synonym">gb03199</name>
    <name evidence="1" type="ORF">PR202_gb03199</name>
    <name evidence="2" type="ORF">PR202_gb03280</name>
</gene>
<comment type="caution">
    <text evidence="2">The sequence shown here is derived from an EMBL/GenBank/DDBJ whole genome shotgun (WGS) entry which is preliminary data.</text>
</comment>
<dbReference type="Proteomes" id="UP001054889">
    <property type="component" value="Unassembled WGS sequence"/>
</dbReference>
<accession>A0AAV5E194</accession>
<evidence type="ECO:0000313" key="3">
    <source>
        <dbReference type="Proteomes" id="UP001054889"/>
    </source>
</evidence>
<name>A0AAV5E194_ELECO</name>
<sequence length="103" mass="11424">MHRVRVPSGRERLSTRAASKPYDGLTMCSMDELVDDKHPPLYVPATSTNFSWTFDPFLASRGASGGLLSAMAELELDLGSGTPRSPAYWDHVASVWPHFDWLT</sequence>
<organism evidence="2 3">
    <name type="scientific">Eleusine coracana subsp. coracana</name>
    <dbReference type="NCBI Taxonomy" id="191504"/>
    <lineage>
        <taxon>Eukaryota</taxon>
        <taxon>Viridiplantae</taxon>
        <taxon>Streptophyta</taxon>
        <taxon>Embryophyta</taxon>
        <taxon>Tracheophyta</taxon>
        <taxon>Spermatophyta</taxon>
        <taxon>Magnoliopsida</taxon>
        <taxon>Liliopsida</taxon>
        <taxon>Poales</taxon>
        <taxon>Poaceae</taxon>
        <taxon>PACMAD clade</taxon>
        <taxon>Chloridoideae</taxon>
        <taxon>Cynodonteae</taxon>
        <taxon>Eleusininae</taxon>
        <taxon>Eleusine</taxon>
    </lineage>
</organism>
<evidence type="ECO:0000313" key="2">
    <source>
        <dbReference type="EMBL" id="GJN16306.1"/>
    </source>
</evidence>
<reference evidence="2" key="2">
    <citation type="submission" date="2021-12" db="EMBL/GenBank/DDBJ databases">
        <title>Resequencing data analysis of finger millet.</title>
        <authorList>
            <person name="Hatakeyama M."/>
            <person name="Aluri S."/>
            <person name="Balachadran M.T."/>
            <person name="Sivarajan S.R."/>
            <person name="Poveda L."/>
            <person name="Shimizu-Inatsugi R."/>
            <person name="Schlapbach R."/>
            <person name="Sreeman S.M."/>
            <person name="Shimizu K.K."/>
        </authorList>
    </citation>
    <scope>NUCLEOTIDE SEQUENCE</scope>
</reference>
<proteinExistence type="predicted"/>
<protein>
    <submittedName>
        <fullName evidence="2">Uncharacterized protein</fullName>
    </submittedName>
</protein>
<reference evidence="2" key="1">
    <citation type="journal article" date="2018" name="DNA Res.">
        <title>Multiple hybrid de novo genome assembly of finger millet, an orphan allotetraploid crop.</title>
        <authorList>
            <person name="Hatakeyama M."/>
            <person name="Aluri S."/>
            <person name="Balachadran M.T."/>
            <person name="Sivarajan S.R."/>
            <person name="Patrignani A."/>
            <person name="Gruter S."/>
            <person name="Poveda L."/>
            <person name="Shimizu-Inatsugi R."/>
            <person name="Baeten J."/>
            <person name="Francoijs K.J."/>
            <person name="Nataraja K.N."/>
            <person name="Reddy Y.A.N."/>
            <person name="Phadnis S."/>
            <person name="Ravikumar R.L."/>
            <person name="Schlapbach R."/>
            <person name="Sreeman S.M."/>
            <person name="Shimizu K.K."/>
        </authorList>
    </citation>
    <scope>NUCLEOTIDE SEQUENCE</scope>
</reference>
<dbReference type="AlphaFoldDB" id="A0AAV5E194"/>
<keyword evidence="3" id="KW-1185">Reference proteome</keyword>
<dbReference type="EMBL" id="BQKI01000072">
    <property type="protein sequence ID" value="GJN16235.1"/>
    <property type="molecule type" value="Genomic_DNA"/>
</dbReference>
<evidence type="ECO:0000313" key="1">
    <source>
        <dbReference type="EMBL" id="GJN16235.1"/>
    </source>
</evidence>
<dbReference type="SUPFAM" id="SSF51197">
    <property type="entry name" value="Clavaminate synthase-like"/>
    <property type="match status" value="1"/>
</dbReference>